<dbReference type="Pfam" id="PF00781">
    <property type="entry name" value="DAGK_cat"/>
    <property type="match status" value="1"/>
</dbReference>
<evidence type="ECO:0000256" key="4">
    <source>
        <dbReference type="ARBA" id="ARBA00022741"/>
    </source>
</evidence>
<evidence type="ECO:0000259" key="9">
    <source>
        <dbReference type="PROSITE" id="PS50146"/>
    </source>
</evidence>
<feature type="domain" description="DAGKc" evidence="9">
    <location>
        <begin position="1"/>
        <end position="133"/>
    </location>
</feature>
<proteinExistence type="inferred from homology"/>
<dbReference type="InterPro" id="IPR050187">
    <property type="entry name" value="Lipid_Phosphate_FormReg"/>
</dbReference>
<keyword evidence="4" id="KW-0547">Nucleotide-binding</keyword>
<dbReference type="PANTHER" id="PTHR12358:SF106">
    <property type="entry name" value="LIPID KINASE YEGS"/>
    <property type="match status" value="1"/>
</dbReference>
<sequence>MASVHVIGNASAPHGQEQLANVAAALERRGVDADVHHPPTLEAAQEAARCSVAAGADRLIAVGGDGVVNIAVNAVAESSVVLGVVPAGTGNDFARALGLLDGDVDAQVGRALGEATAVDAIKSTHGWVASVATLGFSGDVTAHANRLRWPRGQHRYTLATVLQLPRLQPYPVSVTVDGRRVGSGSTMLLAIGNTAYFGGGMRICPAAKPGDGTFQVIDIEAVSRLRFLRVFPTVFSGRHVDRPEVHADSGVVAEVEGAGIDLWADGERLGPLPVRLELVPGALRLAGCPG</sequence>
<comment type="similarity">
    <text evidence="2">Belongs to the diacylglycerol/lipid kinase family.</text>
</comment>
<keyword evidence="7" id="KW-0443">Lipid metabolism</keyword>
<dbReference type="SMART" id="SM00046">
    <property type="entry name" value="DAGKc"/>
    <property type="match status" value="1"/>
</dbReference>
<dbReference type="Proteomes" id="UP000294558">
    <property type="component" value="Unassembled WGS sequence"/>
</dbReference>
<evidence type="ECO:0000313" key="11">
    <source>
        <dbReference type="Proteomes" id="UP000294558"/>
    </source>
</evidence>
<reference evidence="10 11" key="1">
    <citation type="submission" date="2019-03" db="EMBL/GenBank/DDBJ databases">
        <title>Sequencing the genomes of 1000 actinobacteria strains.</title>
        <authorList>
            <person name="Klenk H.-P."/>
        </authorList>
    </citation>
    <scope>NUCLEOTIDE SEQUENCE [LARGE SCALE GENOMIC DNA]</scope>
    <source>
        <strain evidence="10 11">DSM 18936</strain>
    </source>
</reference>
<keyword evidence="6" id="KW-0067">ATP-binding</keyword>
<protein>
    <submittedName>
        <fullName evidence="10">Diacylglycerol kinase</fullName>
    </submittedName>
</protein>
<dbReference type="Gene3D" id="2.60.200.40">
    <property type="match status" value="1"/>
</dbReference>
<dbReference type="InterPro" id="IPR001206">
    <property type="entry name" value="Diacylglycerol_kinase_cat_dom"/>
</dbReference>
<evidence type="ECO:0000313" key="10">
    <source>
        <dbReference type="EMBL" id="TDT15813.1"/>
    </source>
</evidence>
<dbReference type="GO" id="GO:0008654">
    <property type="term" value="P:phospholipid biosynthetic process"/>
    <property type="evidence" value="ECO:0007669"/>
    <property type="project" value="UniProtKB-KW"/>
</dbReference>
<dbReference type="PANTHER" id="PTHR12358">
    <property type="entry name" value="SPHINGOSINE KINASE"/>
    <property type="match status" value="1"/>
</dbReference>
<keyword evidence="5 10" id="KW-0418">Kinase</keyword>
<keyword evidence="3" id="KW-0808">Transferase</keyword>
<name>A0A4R7I054_9ACTN</name>
<evidence type="ECO:0000256" key="8">
    <source>
        <dbReference type="ARBA" id="ARBA00023264"/>
    </source>
</evidence>
<evidence type="ECO:0000256" key="6">
    <source>
        <dbReference type="ARBA" id="ARBA00022840"/>
    </source>
</evidence>
<dbReference type="EMBL" id="SOAU01000001">
    <property type="protein sequence ID" value="TDT15813.1"/>
    <property type="molecule type" value="Genomic_DNA"/>
</dbReference>
<evidence type="ECO:0000256" key="7">
    <source>
        <dbReference type="ARBA" id="ARBA00023209"/>
    </source>
</evidence>
<dbReference type="Gene3D" id="3.40.50.10330">
    <property type="entry name" value="Probable inorganic polyphosphate/atp-NAD kinase, domain 1"/>
    <property type="match status" value="1"/>
</dbReference>
<comment type="caution">
    <text evidence="10">The sequence shown here is derived from an EMBL/GenBank/DDBJ whole genome shotgun (WGS) entry which is preliminary data.</text>
</comment>
<evidence type="ECO:0000256" key="1">
    <source>
        <dbReference type="ARBA" id="ARBA00001946"/>
    </source>
</evidence>
<dbReference type="InterPro" id="IPR017438">
    <property type="entry name" value="ATP-NAD_kinase_N"/>
</dbReference>
<dbReference type="SUPFAM" id="SSF111331">
    <property type="entry name" value="NAD kinase/diacylglycerol kinase-like"/>
    <property type="match status" value="1"/>
</dbReference>
<dbReference type="AlphaFoldDB" id="A0A4R7I054"/>
<comment type="cofactor">
    <cofactor evidence="1">
        <name>Mg(2+)</name>
        <dbReference type="ChEBI" id="CHEBI:18420"/>
    </cofactor>
</comment>
<dbReference type="Pfam" id="PF19279">
    <property type="entry name" value="YegS_C"/>
    <property type="match status" value="1"/>
</dbReference>
<dbReference type="RefSeq" id="WP_133868236.1">
    <property type="nucleotide sequence ID" value="NZ_SOAU01000001.1"/>
</dbReference>
<dbReference type="InterPro" id="IPR016064">
    <property type="entry name" value="NAD/diacylglycerol_kinase_sf"/>
</dbReference>
<keyword evidence="7" id="KW-0444">Lipid biosynthesis</keyword>
<keyword evidence="11" id="KW-1185">Reference proteome</keyword>
<gene>
    <name evidence="10" type="ORF">BDK89_1391</name>
</gene>
<keyword evidence="7" id="KW-0594">Phospholipid biosynthesis</keyword>
<dbReference type="GO" id="GO:0005524">
    <property type="term" value="F:ATP binding"/>
    <property type="evidence" value="ECO:0007669"/>
    <property type="project" value="UniProtKB-KW"/>
</dbReference>
<dbReference type="OrthoDB" id="142078at2"/>
<accession>A0A4R7I054</accession>
<evidence type="ECO:0000256" key="5">
    <source>
        <dbReference type="ARBA" id="ARBA00022777"/>
    </source>
</evidence>
<dbReference type="GO" id="GO:0005886">
    <property type="term" value="C:plasma membrane"/>
    <property type="evidence" value="ECO:0007669"/>
    <property type="project" value="TreeGrafter"/>
</dbReference>
<evidence type="ECO:0000256" key="2">
    <source>
        <dbReference type="ARBA" id="ARBA00005983"/>
    </source>
</evidence>
<evidence type="ECO:0000256" key="3">
    <source>
        <dbReference type="ARBA" id="ARBA00022679"/>
    </source>
</evidence>
<dbReference type="GO" id="GO:0004143">
    <property type="term" value="F:ATP-dependent diacylglycerol kinase activity"/>
    <property type="evidence" value="ECO:0007669"/>
    <property type="project" value="TreeGrafter"/>
</dbReference>
<dbReference type="PROSITE" id="PS50146">
    <property type="entry name" value="DAGK"/>
    <property type="match status" value="1"/>
</dbReference>
<dbReference type="InterPro" id="IPR045540">
    <property type="entry name" value="YegS/DAGK_C"/>
</dbReference>
<organism evidence="10 11">
    <name type="scientific">Ilumatobacter fluminis</name>
    <dbReference type="NCBI Taxonomy" id="467091"/>
    <lineage>
        <taxon>Bacteria</taxon>
        <taxon>Bacillati</taxon>
        <taxon>Actinomycetota</taxon>
        <taxon>Acidimicrobiia</taxon>
        <taxon>Acidimicrobiales</taxon>
        <taxon>Ilumatobacteraceae</taxon>
        <taxon>Ilumatobacter</taxon>
    </lineage>
</organism>
<keyword evidence="8" id="KW-1208">Phospholipid metabolism</keyword>